<evidence type="ECO:0000256" key="5">
    <source>
        <dbReference type="PIRSR" id="PIRSR000349-1"/>
    </source>
</evidence>
<organism evidence="9 10">
    <name type="scientific">Clostridium thermobutyricum DSM 4928</name>
    <dbReference type="NCBI Taxonomy" id="1121339"/>
    <lineage>
        <taxon>Bacteria</taxon>
        <taxon>Bacillati</taxon>
        <taxon>Bacillota</taxon>
        <taxon>Clostridia</taxon>
        <taxon>Eubacteriales</taxon>
        <taxon>Clostridiaceae</taxon>
        <taxon>Clostridium</taxon>
    </lineage>
</organism>
<evidence type="ECO:0000256" key="6">
    <source>
        <dbReference type="RuleBase" id="RU000414"/>
    </source>
</evidence>
<dbReference type="Pfam" id="PF02777">
    <property type="entry name" value="Sod_Fe_C"/>
    <property type="match status" value="1"/>
</dbReference>
<dbReference type="GO" id="GO:0046872">
    <property type="term" value="F:metal ion binding"/>
    <property type="evidence" value="ECO:0007669"/>
    <property type="project" value="UniProtKB-KW"/>
</dbReference>
<dbReference type="InterPro" id="IPR036324">
    <property type="entry name" value="Mn/Fe_SOD_N_sf"/>
</dbReference>
<dbReference type="GO" id="GO:0004784">
    <property type="term" value="F:superoxide dismutase activity"/>
    <property type="evidence" value="ECO:0007669"/>
    <property type="project" value="UniProtKB-EC"/>
</dbReference>
<dbReference type="PRINTS" id="PR01703">
    <property type="entry name" value="MNSODISMTASE"/>
</dbReference>
<comment type="caution">
    <text evidence="9">The sequence shown here is derived from an EMBL/GenBank/DDBJ whole genome shotgun (WGS) entry which is preliminary data.</text>
</comment>
<dbReference type="EMBL" id="LTAY01000010">
    <property type="protein sequence ID" value="OPX50882.1"/>
    <property type="molecule type" value="Genomic_DNA"/>
</dbReference>
<dbReference type="InterPro" id="IPR019831">
    <property type="entry name" value="Mn/Fe_SOD_N"/>
</dbReference>
<protein>
    <recommendedName>
        <fullName evidence="2 6">Superoxide dismutase</fullName>
        <ecNumber evidence="2 6">1.15.1.1</ecNumber>
    </recommendedName>
</protein>
<dbReference type="PANTHER" id="PTHR43595">
    <property type="entry name" value="37S RIBOSOMAL PROTEIN S26, MITOCHONDRIAL"/>
    <property type="match status" value="1"/>
</dbReference>
<evidence type="ECO:0000256" key="4">
    <source>
        <dbReference type="ARBA" id="ARBA00023002"/>
    </source>
</evidence>
<dbReference type="GO" id="GO:0005737">
    <property type="term" value="C:cytoplasm"/>
    <property type="evidence" value="ECO:0007669"/>
    <property type="project" value="TreeGrafter"/>
</dbReference>
<dbReference type="EC" id="1.15.1.1" evidence="2 6"/>
<name>A0A1V4SZ27_9CLOT</name>
<evidence type="ECO:0000259" key="7">
    <source>
        <dbReference type="Pfam" id="PF00081"/>
    </source>
</evidence>
<dbReference type="RefSeq" id="WP_080021580.1">
    <property type="nucleotide sequence ID" value="NZ_LTAY01000010.1"/>
</dbReference>
<dbReference type="FunFam" id="3.55.40.20:FF:000001">
    <property type="entry name" value="Superoxide dismutase"/>
    <property type="match status" value="1"/>
</dbReference>
<gene>
    <name evidence="9" type="primary">sodA2</name>
    <name evidence="9" type="ORF">CLTHE_01620</name>
</gene>
<dbReference type="PANTHER" id="PTHR43595:SF2">
    <property type="entry name" value="SMALL RIBOSOMAL SUBUNIT PROTEIN MS42"/>
    <property type="match status" value="1"/>
</dbReference>
<proteinExistence type="inferred from homology"/>
<dbReference type="InterPro" id="IPR036314">
    <property type="entry name" value="SOD_C_sf"/>
</dbReference>
<evidence type="ECO:0000313" key="9">
    <source>
        <dbReference type="EMBL" id="OPX50882.1"/>
    </source>
</evidence>
<dbReference type="InterPro" id="IPR019832">
    <property type="entry name" value="Mn/Fe_SOD_C"/>
</dbReference>
<evidence type="ECO:0000256" key="1">
    <source>
        <dbReference type="ARBA" id="ARBA00008714"/>
    </source>
</evidence>
<feature type="domain" description="Manganese/iron superoxide dismutase C-terminal" evidence="8">
    <location>
        <begin position="99"/>
        <end position="200"/>
    </location>
</feature>
<dbReference type="OrthoDB" id="9803125at2"/>
<dbReference type="AlphaFoldDB" id="A0A1V4SZ27"/>
<feature type="binding site" evidence="5">
    <location>
        <position position="28"/>
    </location>
    <ligand>
        <name>Mn(2+)</name>
        <dbReference type="ChEBI" id="CHEBI:29035"/>
    </ligand>
</feature>
<reference evidence="9 10" key="1">
    <citation type="submission" date="2016-02" db="EMBL/GenBank/DDBJ databases">
        <title>Genome sequence of Clostridium thermobutyricum DSM 4928.</title>
        <authorList>
            <person name="Poehlein A."/>
            <person name="Daniel R."/>
        </authorList>
    </citation>
    <scope>NUCLEOTIDE SEQUENCE [LARGE SCALE GENOMIC DNA]</scope>
    <source>
        <strain evidence="9 10">DSM 4928</strain>
    </source>
</reference>
<comment type="function">
    <text evidence="6">Destroys radicals which are normally produced within the cells and which are toxic to biological systems.</text>
</comment>
<dbReference type="InterPro" id="IPR001189">
    <property type="entry name" value="Mn/Fe_SOD"/>
</dbReference>
<evidence type="ECO:0000256" key="3">
    <source>
        <dbReference type="ARBA" id="ARBA00022723"/>
    </source>
</evidence>
<dbReference type="SUPFAM" id="SSF46609">
    <property type="entry name" value="Fe,Mn superoxide dismutase (SOD), N-terminal domain"/>
    <property type="match status" value="1"/>
</dbReference>
<accession>A0A1V4SZ27</accession>
<dbReference type="PIRSF" id="PIRSF000349">
    <property type="entry name" value="SODismutase"/>
    <property type="match status" value="1"/>
</dbReference>
<feature type="binding site" evidence="5">
    <location>
        <position position="84"/>
    </location>
    <ligand>
        <name>Mn(2+)</name>
        <dbReference type="ChEBI" id="CHEBI:29035"/>
    </ligand>
</feature>
<feature type="domain" description="Manganese/iron superoxide dismutase N-terminal" evidence="7">
    <location>
        <begin position="3"/>
        <end position="91"/>
    </location>
</feature>
<feature type="binding site" evidence="5">
    <location>
        <position position="171"/>
    </location>
    <ligand>
        <name>Mn(2+)</name>
        <dbReference type="ChEBI" id="CHEBI:29035"/>
    </ligand>
</feature>
<dbReference type="Gene3D" id="1.10.287.990">
    <property type="entry name" value="Fe,Mn superoxide dismutase (SOD) domain"/>
    <property type="match status" value="1"/>
</dbReference>
<keyword evidence="3 5" id="KW-0479">Metal-binding</keyword>
<dbReference type="InterPro" id="IPR019833">
    <property type="entry name" value="Mn/Fe_SOD_BS"/>
</dbReference>
<sequence length="207" mass="23974">MTEFKLKPLKFAYDALEPVIDKATVTIHHDKHQQTYTDNLNNALKDYTGPLKNASLVDILKNLDELPEDKRLPVINNGGGVFNHEFYWDGLNKPNSTSPHGNVLDAINKRFGSFENFKTEFTKAGTSQFGSGWAWLILDEQNELQVINTPNQICPISENNIPLLTMDVWEHAYYLKYQNRRPEYINNYYEIIDWNVVEDRFNSAKNC</sequence>
<dbReference type="Pfam" id="PF00081">
    <property type="entry name" value="Sod_Fe_N"/>
    <property type="match status" value="1"/>
</dbReference>
<evidence type="ECO:0000313" key="10">
    <source>
        <dbReference type="Proteomes" id="UP000191448"/>
    </source>
</evidence>
<evidence type="ECO:0000259" key="8">
    <source>
        <dbReference type="Pfam" id="PF02777"/>
    </source>
</evidence>
<dbReference type="Gene3D" id="3.55.40.20">
    <property type="entry name" value="Iron/manganese superoxide dismutase, C-terminal domain"/>
    <property type="match status" value="1"/>
</dbReference>
<comment type="similarity">
    <text evidence="1 6">Belongs to the iron/manganese superoxide dismutase family.</text>
</comment>
<feature type="binding site" evidence="5">
    <location>
        <position position="167"/>
    </location>
    <ligand>
        <name>Mn(2+)</name>
        <dbReference type="ChEBI" id="CHEBI:29035"/>
    </ligand>
</feature>
<keyword evidence="4 6" id="KW-0560">Oxidoreductase</keyword>
<dbReference type="Proteomes" id="UP000191448">
    <property type="component" value="Unassembled WGS sequence"/>
</dbReference>
<evidence type="ECO:0000256" key="2">
    <source>
        <dbReference type="ARBA" id="ARBA00012682"/>
    </source>
</evidence>
<dbReference type="SUPFAM" id="SSF54719">
    <property type="entry name" value="Fe,Mn superoxide dismutase (SOD), C-terminal domain"/>
    <property type="match status" value="1"/>
</dbReference>
<comment type="catalytic activity">
    <reaction evidence="6">
        <text>2 superoxide + 2 H(+) = H2O2 + O2</text>
        <dbReference type="Rhea" id="RHEA:20696"/>
        <dbReference type="ChEBI" id="CHEBI:15378"/>
        <dbReference type="ChEBI" id="CHEBI:15379"/>
        <dbReference type="ChEBI" id="CHEBI:16240"/>
        <dbReference type="ChEBI" id="CHEBI:18421"/>
        <dbReference type="EC" id="1.15.1.1"/>
    </reaction>
</comment>
<dbReference type="PROSITE" id="PS00088">
    <property type="entry name" value="SOD_MN"/>
    <property type="match status" value="1"/>
</dbReference>